<dbReference type="Proteomes" id="UP000054560">
    <property type="component" value="Unassembled WGS sequence"/>
</dbReference>
<dbReference type="OrthoDB" id="419198at2759"/>
<evidence type="ECO:0000259" key="3">
    <source>
        <dbReference type="Pfam" id="PF04991"/>
    </source>
</evidence>
<sequence>MSLKTIANNTTTALLTLSVLVFCWVLYNYGMEYRADCPQRDLTVDIQPNTDTHVNTLRLALSRKELRLNNILKELREANEKLAAAKLANAKFEDQIQAQSELIQFQSSIVPDELAMLHTIPRLPFPEPRSDTARLVSKELINNLKVGKSPANEIPSWISKFCPEVIEHFNAFPLFANMPEADEISVTIGPMKGHVVPIQSSEYAIRTTCELKVGRQVAAQVGSPYYIYAGTQLGGILHAGPIPWDDDADVAIPVEYKKRFVDACNSFTIPDTTLDEAVVKCVETGFGVKLMVVDRKSQVHAKYGWSSPFVDVFLMDEVNGTVRELHANATHGREMDVDHETLSVREDGLAAFKVYPSHEFYPVRPYYYGGLVLQGPSISLATNRYNLRVCRMGVWNHHFEISAASGIDGQLLDCEFMAQYLPFVQHTVSEVDGDIAYSRLSINGTDGLIHYYNARTNQLGVVGRDGHTTRIA</sequence>
<gene>
    <name evidence="4" type="ORF">SARC_09235</name>
</gene>
<dbReference type="Pfam" id="PF04991">
    <property type="entry name" value="LicD"/>
    <property type="match status" value="1"/>
</dbReference>
<dbReference type="PANTHER" id="PTHR43404:SF2">
    <property type="entry name" value="LIPOPOLYSACCHARIDE CHOLINEPHOSPHOTRANSFERASE LICD"/>
    <property type="match status" value="1"/>
</dbReference>
<keyword evidence="1" id="KW-0175">Coiled coil</keyword>
<feature type="transmembrane region" description="Helical" evidence="2">
    <location>
        <begin position="12"/>
        <end position="30"/>
    </location>
</feature>
<name>A0A0L0FNE8_9EUKA</name>
<dbReference type="AlphaFoldDB" id="A0A0L0FNE8"/>
<dbReference type="GeneID" id="25909739"/>
<evidence type="ECO:0000313" key="5">
    <source>
        <dbReference type="Proteomes" id="UP000054560"/>
    </source>
</evidence>
<dbReference type="RefSeq" id="XP_014152232.1">
    <property type="nucleotide sequence ID" value="XM_014296757.1"/>
</dbReference>
<dbReference type="InterPro" id="IPR007074">
    <property type="entry name" value="LicD/FKTN/FKRP_NTP_transf"/>
</dbReference>
<protein>
    <recommendedName>
        <fullName evidence="3">LicD/FKTN/FKRP nucleotidyltransferase domain-containing protein</fullName>
    </recommendedName>
</protein>
<reference evidence="4 5" key="1">
    <citation type="submission" date="2011-02" db="EMBL/GenBank/DDBJ databases">
        <title>The Genome Sequence of Sphaeroforma arctica JP610.</title>
        <authorList>
            <consortium name="The Broad Institute Genome Sequencing Platform"/>
            <person name="Russ C."/>
            <person name="Cuomo C."/>
            <person name="Young S.K."/>
            <person name="Zeng Q."/>
            <person name="Gargeya S."/>
            <person name="Alvarado L."/>
            <person name="Berlin A."/>
            <person name="Chapman S.B."/>
            <person name="Chen Z."/>
            <person name="Freedman E."/>
            <person name="Gellesch M."/>
            <person name="Goldberg J."/>
            <person name="Griggs A."/>
            <person name="Gujja S."/>
            <person name="Heilman E."/>
            <person name="Heiman D."/>
            <person name="Howarth C."/>
            <person name="Mehta T."/>
            <person name="Neiman D."/>
            <person name="Pearson M."/>
            <person name="Roberts A."/>
            <person name="Saif S."/>
            <person name="Shea T."/>
            <person name="Shenoy N."/>
            <person name="Sisk P."/>
            <person name="Stolte C."/>
            <person name="Sykes S."/>
            <person name="White J."/>
            <person name="Yandava C."/>
            <person name="Burger G."/>
            <person name="Gray M.W."/>
            <person name="Holland P.W.H."/>
            <person name="King N."/>
            <person name="Lang F.B.F."/>
            <person name="Roger A.J."/>
            <person name="Ruiz-Trillo I."/>
            <person name="Haas B."/>
            <person name="Nusbaum C."/>
            <person name="Birren B."/>
        </authorList>
    </citation>
    <scope>NUCLEOTIDE SEQUENCE [LARGE SCALE GENOMIC DNA]</scope>
    <source>
        <strain evidence="4 5">JP610</strain>
    </source>
</reference>
<feature type="domain" description="LicD/FKTN/FKRP nucleotidyltransferase" evidence="3">
    <location>
        <begin position="224"/>
        <end position="321"/>
    </location>
</feature>
<keyword evidence="5" id="KW-1185">Reference proteome</keyword>
<evidence type="ECO:0000256" key="2">
    <source>
        <dbReference type="SAM" id="Phobius"/>
    </source>
</evidence>
<keyword evidence="2" id="KW-1133">Transmembrane helix</keyword>
<keyword evidence="2" id="KW-0472">Membrane</keyword>
<feature type="coiled-coil region" evidence="1">
    <location>
        <begin position="61"/>
        <end position="95"/>
    </location>
</feature>
<evidence type="ECO:0000256" key="1">
    <source>
        <dbReference type="SAM" id="Coils"/>
    </source>
</evidence>
<dbReference type="InterPro" id="IPR052942">
    <property type="entry name" value="LPS_cholinephosphotransferase"/>
</dbReference>
<dbReference type="GO" id="GO:0009100">
    <property type="term" value="P:glycoprotein metabolic process"/>
    <property type="evidence" value="ECO:0007669"/>
    <property type="project" value="UniProtKB-ARBA"/>
</dbReference>
<keyword evidence="2" id="KW-0812">Transmembrane</keyword>
<evidence type="ECO:0000313" key="4">
    <source>
        <dbReference type="EMBL" id="KNC78330.1"/>
    </source>
</evidence>
<dbReference type="EMBL" id="KQ242510">
    <property type="protein sequence ID" value="KNC78330.1"/>
    <property type="molecule type" value="Genomic_DNA"/>
</dbReference>
<dbReference type="PANTHER" id="PTHR43404">
    <property type="entry name" value="LIPOPOLYSACCHARIDE CHOLINEPHOSPHOTRANSFERASE LICD"/>
    <property type="match status" value="1"/>
</dbReference>
<accession>A0A0L0FNE8</accession>
<proteinExistence type="predicted"/>
<organism evidence="4 5">
    <name type="scientific">Sphaeroforma arctica JP610</name>
    <dbReference type="NCBI Taxonomy" id="667725"/>
    <lineage>
        <taxon>Eukaryota</taxon>
        <taxon>Ichthyosporea</taxon>
        <taxon>Ichthyophonida</taxon>
        <taxon>Sphaeroforma</taxon>
    </lineage>
</organism>